<dbReference type="Gene3D" id="3.40.50.720">
    <property type="entry name" value="NAD(P)-binding Rossmann-like Domain"/>
    <property type="match status" value="1"/>
</dbReference>
<sequence>MYAYAHDHGWVDRDRIRVHVVHRAAGAAHYATAVVGLGAQGSGIARRLNKLGHDVVAGVDIGDRVGKRIDELVPGFVGDGIVLGSVTELIAAHPDLDIVALAASVPLAVTRPWAAELTSHGINVVTLDHEAFAFDESWVPELDAAAKAGGASFMGVGVQDVAWLHLIRLASAAVADIRKITLTNIVPVEVLSLGLLEQIGLGNPADMGDDAQGGPDGGPDDLEGEGEQSVVAGPVREVARMFGATAGDMTLSFDPVVGDTDYYWIGGDRLIPAGTVQGIREVATCSTDRGFDIEGVVAVMPGGDEVSENIVEIEGESTLRVTFGPITTEVTDLALIARIPDIVRAAPGVRFSADMPSPRHHFGPSADDQHSPQREGASR</sequence>
<dbReference type="EMBL" id="BAABCN010000007">
    <property type="protein sequence ID" value="GAA3882164.1"/>
    <property type="molecule type" value="Genomic_DNA"/>
</dbReference>
<dbReference type="SUPFAM" id="SSF51735">
    <property type="entry name" value="NAD(P)-binding Rossmann-fold domains"/>
    <property type="match status" value="1"/>
</dbReference>
<dbReference type="InterPro" id="IPR036291">
    <property type="entry name" value="NAD(P)-bd_dom_sf"/>
</dbReference>
<feature type="region of interest" description="Disordered" evidence="1">
    <location>
        <begin position="353"/>
        <end position="379"/>
    </location>
</feature>
<name>A0ABP7KPZ4_9MICO</name>
<comment type="caution">
    <text evidence="2">The sequence shown here is derived from an EMBL/GenBank/DDBJ whole genome shotgun (WGS) entry which is preliminary data.</text>
</comment>
<feature type="compositionally biased region" description="Basic and acidic residues" evidence="1">
    <location>
        <begin position="367"/>
        <end position="379"/>
    </location>
</feature>
<protein>
    <recommendedName>
        <fullName evidence="4">Dihydrodipicolinate reductase</fullName>
    </recommendedName>
</protein>
<feature type="compositionally biased region" description="Low complexity" evidence="1">
    <location>
        <begin position="204"/>
        <end position="213"/>
    </location>
</feature>
<accession>A0ABP7KPZ4</accession>
<reference evidence="3" key="1">
    <citation type="journal article" date="2019" name="Int. J. Syst. Evol. Microbiol.">
        <title>The Global Catalogue of Microorganisms (GCM) 10K type strain sequencing project: providing services to taxonomists for standard genome sequencing and annotation.</title>
        <authorList>
            <consortium name="The Broad Institute Genomics Platform"/>
            <consortium name="The Broad Institute Genome Sequencing Center for Infectious Disease"/>
            <person name="Wu L."/>
            <person name="Ma J."/>
        </authorList>
    </citation>
    <scope>NUCLEOTIDE SEQUENCE [LARGE SCALE GENOMIC DNA]</scope>
    <source>
        <strain evidence="3">JCM 17021</strain>
    </source>
</reference>
<feature type="region of interest" description="Disordered" evidence="1">
    <location>
        <begin position="204"/>
        <end position="226"/>
    </location>
</feature>
<gene>
    <name evidence="2" type="ORF">GCM10022381_25530</name>
</gene>
<evidence type="ECO:0000256" key="1">
    <source>
        <dbReference type="SAM" id="MobiDB-lite"/>
    </source>
</evidence>
<evidence type="ECO:0000313" key="2">
    <source>
        <dbReference type="EMBL" id="GAA3882164.1"/>
    </source>
</evidence>
<keyword evidence="3" id="KW-1185">Reference proteome</keyword>
<proteinExistence type="predicted"/>
<dbReference type="Proteomes" id="UP001501803">
    <property type="component" value="Unassembled WGS sequence"/>
</dbReference>
<evidence type="ECO:0008006" key="4">
    <source>
        <dbReference type="Google" id="ProtNLM"/>
    </source>
</evidence>
<evidence type="ECO:0000313" key="3">
    <source>
        <dbReference type="Proteomes" id="UP001501803"/>
    </source>
</evidence>
<organism evidence="2 3">
    <name type="scientific">Leifsonia kafniensis</name>
    <dbReference type="NCBI Taxonomy" id="475957"/>
    <lineage>
        <taxon>Bacteria</taxon>
        <taxon>Bacillati</taxon>
        <taxon>Actinomycetota</taxon>
        <taxon>Actinomycetes</taxon>
        <taxon>Micrococcales</taxon>
        <taxon>Microbacteriaceae</taxon>
        <taxon>Leifsonia</taxon>
    </lineage>
</organism>